<gene>
    <name evidence="11" type="primary">pyrK</name>
    <name evidence="13" type="ORF">J2S77_001121</name>
</gene>
<dbReference type="Gene3D" id="2.40.30.10">
    <property type="entry name" value="Translation factors"/>
    <property type="match status" value="1"/>
</dbReference>
<feature type="domain" description="FAD-binding FR-type" evidence="12">
    <location>
        <begin position="1"/>
        <end position="101"/>
    </location>
</feature>
<evidence type="ECO:0000256" key="8">
    <source>
        <dbReference type="ARBA" id="ARBA00022982"/>
    </source>
</evidence>
<evidence type="ECO:0000313" key="13">
    <source>
        <dbReference type="EMBL" id="MDQ0159157.1"/>
    </source>
</evidence>
<accession>A0ABT9VDW5</accession>
<feature type="binding site" evidence="11">
    <location>
        <position position="223"/>
    </location>
    <ligand>
        <name>[2Fe-2S] cluster</name>
        <dbReference type="ChEBI" id="CHEBI:190135"/>
    </ligand>
</feature>
<keyword evidence="14" id="KW-1185">Reference proteome</keyword>
<dbReference type="PANTHER" id="PTHR43513">
    <property type="entry name" value="DIHYDROOROTATE DEHYDROGENASE B (NAD(+)), ELECTRON TRANSFER SUBUNIT"/>
    <property type="match status" value="1"/>
</dbReference>
<evidence type="ECO:0000256" key="5">
    <source>
        <dbReference type="ARBA" id="ARBA00022723"/>
    </source>
</evidence>
<evidence type="ECO:0000256" key="2">
    <source>
        <dbReference type="ARBA" id="ARBA00022448"/>
    </source>
</evidence>
<comment type="function">
    <text evidence="11">Responsible for channeling the electrons from the oxidation of dihydroorotate from the FMN redox center in the PyrD type B subunit to the ultimate electron acceptor NAD(+).</text>
</comment>
<keyword evidence="10 11" id="KW-0411">Iron-sulfur</keyword>
<dbReference type="SUPFAM" id="SSF52343">
    <property type="entry name" value="Ferredoxin reductase-like, C-terminal NADP-linked domain"/>
    <property type="match status" value="1"/>
</dbReference>
<dbReference type="InterPro" id="IPR012165">
    <property type="entry name" value="Cyt_c3_hydrogenase_gsu"/>
</dbReference>
<dbReference type="PROSITE" id="PS51384">
    <property type="entry name" value="FAD_FR"/>
    <property type="match status" value="1"/>
</dbReference>
<dbReference type="InterPro" id="IPR050353">
    <property type="entry name" value="PyrK_electron_transfer"/>
</dbReference>
<evidence type="ECO:0000256" key="11">
    <source>
        <dbReference type="HAMAP-Rule" id="MF_01211"/>
    </source>
</evidence>
<dbReference type="InterPro" id="IPR019480">
    <property type="entry name" value="Dihydroorotate_DH_Fe-S-bd"/>
</dbReference>
<dbReference type="InterPro" id="IPR017938">
    <property type="entry name" value="Riboflavin_synthase-like_b-brl"/>
</dbReference>
<comment type="caution">
    <text evidence="13">The sequence shown here is derived from an EMBL/GenBank/DDBJ whole genome shotgun (WGS) entry which is preliminary data.</text>
</comment>
<sequence>MIVEDMTIQKNECIALNTFEMVISGEEIPLHIQSGQFVHIQIGDGKLNMLRRPLSIADINRISQTITLIYHVTGDGTKWLSTLTEGTILNVLGPLGNGFEIKHSEGNQILVVGGGVGVPPLYHLTKQLVRHYQVTVVLGFATREAVFYEDEFRELTKTYISTDDGTYGHKGFVTDVVSQLDLNFQHYYACGPMPMLQAVQEQMIDTPGQLSFEERMGCGIGACFACVCEAKNDNGYVKICQDGPVLQASEVIL</sequence>
<dbReference type="InterPro" id="IPR017927">
    <property type="entry name" value="FAD-bd_FR_type"/>
</dbReference>
<dbReference type="PIRSF" id="PIRSF006816">
    <property type="entry name" value="Cyc3_hyd_g"/>
    <property type="match status" value="1"/>
</dbReference>
<keyword evidence="7 11" id="KW-0665">Pyrimidine biosynthesis</keyword>
<evidence type="ECO:0000256" key="6">
    <source>
        <dbReference type="ARBA" id="ARBA00022827"/>
    </source>
</evidence>
<evidence type="ECO:0000256" key="10">
    <source>
        <dbReference type="ARBA" id="ARBA00023014"/>
    </source>
</evidence>
<dbReference type="PRINTS" id="PR00409">
    <property type="entry name" value="PHDIOXRDTASE"/>
</dbReference>
<keyword evidence="4 11" id="KW-0001">2Fe-2S</keyword>
<comment type="similarity">
    <text evidence="1 11">Belongs to the PyrK family.</text>
</comment>
<feature type="binding site" evidence="11">
    <location>
        <begin position="76"/>
        <end position="77"/>
    </location>
    <ligand>
        <name>FAD</name>
        <dbReference type="ChEBI" id="CHEBI:57692"/>
    </ligand>
</feature>
<keyword evidence="6 11" id="KW-0274">FAD</keyword>
<dbReference type="PANTHER" id="PTHR43513:SF3">
    <property type="entry name" value="DIHYDROOROTATE DEHYDROGENASE B (NAD(+)), ELECTRON TRANSFER SUBUNIT-RELATED"/>
    <property type="match status" value="1"/>
</dbReference>
<organism evidence="13 14">
    <name type="scientific">Alkalibacillus salilacus</name>
    <dbReference type="NCBI Taxonomy" id="284582"/>
    <lineage>
        <taxon>Bacteria</taxon>
        <taxon>Bacillati</taxon>
        <taxon>Bacillota</taxon>
        <taxon>Bacilli</taxon>
        <taxon>Bacillales</taxon>
        <taxon>Bacillaceae</taxon>
        <taxon>Alkalibacillus</taxon>
    </lineage>
</organism>
<evidence type="ECO:0000259" key="12">
    <source>
        <dbReference type="PROSITE" id="PS51384"/>
    </source>
</evidence>
<keyword evidence="5 11" id="KW-0479">Metal-binding</keyword>
<evidence type="ECO:0000256" key="3">
    <source>
        <dbReference type="ARBA" id="ARBA00022630"/>
    </source>
</evidence>
<evidence type="ECO:0000256" key="1">
    <source>
        <dbReference type="ARBA" id="ARBA00006422"/>
    </source>
</evidence>
<dbReference type="NCBIfam" id="NF000799">
    <property type="entry name" value="PRK00054.1-4"/>
    <property type="match status" value="1"/>
</dbReference>
<dbReference type="HAMAP" id="MF_01211">
    <property type="entry name" value="DHODB_Fe_S_bind"/>
    <property type="match status" value="1"/>
</dbReference>
<feature type="binding site" evidence="11">
    <location>
        <position position="218"/>
    </location>
    <ligand>
        <name>[2Fe-2S] cluster</name>
        <dbReference type="ChEBI" id="CHEBI:190135"/>
    </ligand>
</feature>
<keyword evidence="8 11" id="KW-0249">Electron transport</keyword>
<keyword evidence="2 11" id="KW-0813">Transport</keyword>
<dbReference type="InterPro" id="IPR001433">
    <property type="entry name" value="OxRdtase_FAD/NAD-bd"/>
</dbReference>
<feature type="binding site" evidence="11">
    <location>
        <begin position="52"/>
        <end position="55"/>
    </location>
    <ligand>
        <name>FAD</name>
        <dbReference type="ChEBI" id="CHEBI:57692"/>
    </ligand>
</feature>
<dbReference type="Proteomes" id="UP001224359">
    <property type="component" value="Unassembled WGS sequence"/>
</dbReference>
<protein>
    <recommendedName>
        <fullName evidence="11">Dihydroorotate dehydrogenase B (NAD(+)), electron transfer subunit</fullName>
    </recommendedName>
    <alternativeName>
        <fullName evidence="11">Dihydroorotate oxidase B, electron transfer subunit</fullName>
    </alternativeName>
</protein>
<evidence type="ECO:0000256" key="9">
    <source>
        <dbReference type="ARBA" id="ARBA00023004"/>
    </source>
</evidence>
<comment type="subunit">
    <text evidence="11">Heterotetramer of 2 PyrK and 2 PyrD type B subunits.</text>
</comment>
<dbReference type="Pfam" id="PF00175">
    <property type="entry name" value="NAD_binding_1"/>
    <property type="match status" value="1"/>
</dbReference>
<dbReference type="Gene3D" id="3.40.50.80">
    <property type="entry name" value="Nucleotide-binding domain of ferredoxin-NADP reductase (FNR) module"/>
    <property type="match status" value="1"/>
</dbReference>
<dbReference type="RefSeq" id="WP_306975400.1">
    <property type="nucleotide sequence ID" value="NZ_JAUSTQ010000003.1"/>
</dbReference>
<comment type="cofactor">
    <cofactor evidence="11">
        <name>[2Fe-2S] cluster</name>
        <dbReference type="ChEBI" id="CHEBI:190135"/>
    </cofactor>
    <text evidence="11">Binds 1 [2Fe-2S] cluster per subunit.</text>
</comment>
<dbReference type="InterPro" id="IPR039261">
    <property type="entry name" value="FNR_nucleotide-bd"/>
</dbReference>
<keyword evidence="9 11" id="KW-0408">Iron</keyword>
<comment type="caution">
    <text evidence="11">Lacks conserved residue(s) required for the propagation of feature annotation.</text>
</comment>
<dbReference type="SUPFAM" id="SSF63380">
    <property type="entry name" value="Riboflavin synthase domain-like"/>
    <property type="match status" value="1"/>
</dbReference>
<keyword evidence="3 11" id="KW-0285">Flavoprotein</keyword>
<proteinExistence type="inferred from homology"/>
<comment type="cofactor">
    <cofactor evidence="11">
        <name>FAD</name>
        <dbReference type="ChEBI" id="CHEBI:57692"/>
    </cofactor>
    <text evidence="11">Binds 1 FAD per subunit.</text>
</comment>
<dbReference type="InterPro" id="IPR037117">
    <property type="entry name" value="Dihydroorotate_DH_ele_sf"/>
</dbReference>
<reference evidence="13 14" key="1">
    <citation type="submission" date="2023-07" db="EMBL/GenBank/DDBJ databases">
        <title>Genomic Encyclopedia of Type Strains, Phase IV (KMG-IV): sequencing the most valuable type-strain genomes for metagenomic binning, comparative biology and taxonomic classification.</title>
        <authorList>
            <person name="Goeker M."/>
        </authorList>
    </citation>
    <scope>NUCLEOTIDE SEQUENCE [LARGE SCALE GENOMIC DNA]</scope>
    <source>
        <strain evidence="13 14">DSM 16460</strain>
    </source>
</reference>
<dbReference type="EMBL" id="JAUSTQ010000003">
    <property type="protein sequence ID" value="MDQ0159157.1"/>
    <property type="molecule type" value="Genomic_DNA"/>
</dbReference>
<feature type="binding site" evidence="11">
    <location>
        <position position="240"/>
    </location>
    <ligand>
        <name>[2Fe-2S] cluster</name>
        <dbReference type="ChEBI" id="CHEBI:190135"/>
    </ligand>
</feature>
<dbReference type="InterPro" id="IPR023455">
    <property type="entry name" value="Dihydroorotate_DHASE_ETsu"/>
</dbReference>
<dbReference type="Gene3D" id="2.10.240.10">
    <property type="entry name" value="Dihydroorotate dehydrogenase, electron transfer subunit"/>
    <property type="match status" value="1"/>
</dbReference>
<name>A0ABT9VDW5_9BACI</name>
<evidence type="ECO:0000313" key="14">
    <source>
        <dbReference type="Proteomes" id="UP001224359"/>
    </source>
</evidence>
<dbReference type="Pfam" id="PF10418">
    <property type="entry name" value="DHODB_Fe-S_bind"/>
    <property type="match status" value="1"/>
</dbReference>
<evidence type="ECO:0000256" key="7">
    <source>
        <dbReference type="ARBA" id="ARBA00022975"/>
    </source>
</evidence>
<evidence type="ECO:0000256" key="4">
    <source>
        <dbReference type="ARBA" id="ARBA00022714"/>
    </source>
</evidence>
<comment type="pathway">
    <text evidence="11">Pyrimidine metabolism; UMP biosynthesis via de novo pathway; orotate from (S)-dihydroorotate (NAD(+) route): step 1/1.</text>
</comment>
<dbReference type="CDD" id="cd06218">
    <property type="entry name" value="DHOD_e_trans"/>
    <property type="match status" value="1"/>
</dbReference>
<feature type="binding site" evidence="11">
    <location>
        <position position="226"/>
    </location>
    <ligand>
        <name>[2Fe-2S] cluster</name>
        <dbReference type="ChEBI" id="CHEBI:190135"/>
    </ligand>
</feature>